<dbReference type="CDD" id="cd08604">
    <property type="entry name" value="GDPD_SHV3_repeat_2"/>
    <property type="match status" value="1"/>
</dbReference>
<dbReference type="InterPro" id="IPR017946">
    <property type="entry name" value="PLC-like_Pdiesterase_TIM-brl"/>
</dbReference>
<dbReference type="EMBL" id="BSYO01000006">
    <property type="protein sequence ID" value="GMH05782.1"/>
    <property type="molecule type" value="Genomic_DNA"/>
</dbReference>
<keyword evidence="10" id="KW-1185">Reference proteome</keyword>
<dbReference type="PROSITE" id="PS51704">
    <property type="entry name" value="GP_PDE"/>
    <property type="match status" value="2"/>
</dbReference>
<dbReference type="Pfam" id="PF03009">
    <property type="entry name" value="GDPD"/>
    <property type="match status" value="1"/>
</dbReference>
<protein>
    <recommendedName>
        <fullName evidence="2">glycerophosphodiester phosphodiesterase</fullName>
        <ecNumber evidence="2">3.1.4.46</ecNumber>
    </recommendedName>
</protein>
<dbReference type="EC" id="3.1.4.46" evidence="2"/>
<evidence type="ECO:0000256" key="6">
    <source>
        <dbReference type="ARBA" id="ARBA00023180"/>
    </source>
</evidence>
<dbReference type="FunFam" id="3.20.20.190:FF:000011">
    <property type="entry name" value="Glycerophosphodiester phosphodiesterase GDPDL3"/>
    <property type="match status" value="1"/>
</dbReference>
<sequence length="735" mass="81789">MTLRRSFMAMCSRRAIIAVCYIQYIIIATFARGSTTSSSLWQTLHGKAPLVAARGGFSGLFPDSSDNSYELARITSLTNVIFWCEVQLTKDKVGICFPDLRLENSSDISDVSEREANQYVVNGSPLQGFFSIDFTLNELVNVALTQGIYSRTDRFDRSFRIMTVQDVYQMKPQGFWLNIQHDTFFSQHNLSMRNFMSAASRRMIIDYISSPEVNFLRGITKLFAETKTKLVFCFLGKAEIEPTTNRTCSLLLKNLTYIKTFASGILVPKTYIWPVDEKLYLQDHTSLVTDAHKVGLEVFASDFSIDLRLSYNYSHNPVAEYLSFIDNGDFSVDGLLSDFPVTPSAAIDLPASAKPLVISHNGASGDYPGCTDVAYKQAILDGADVIDCPVQMSKDGIPFCLSSINLIDGTMVANSIYNNLISTIPQMGNGIFSFSLNWTEIQHLTPVISNPFSSYSLYRNPKYKNAGKFMSLLDFLLLARNVTSLSGVLVSIENAAYLVEKQGLSVTDAVADALEKAGYNNQTTKKVMIQSSNSSVLEKFKGKNYELVYEINEIIRDVLNSTIINIKKFANSVLIHKNSIYPQSSFFLTGVTNIVPKLQSFELPVYVELFCNEFASQANDFYTDPIVEINTFVQAARIDGIVTDFPRTAALYRNNRCLNMDPIPSYMEPVPIGVESLMHFITDPQLMPPAIAPYPTFTNSNVDEPPLPPVVKKSPIPISTAHSFIAPSPSTSATR</sequence>
<name>A0AAD3S778_NEPGR</name>
<evidence type="ECO:0000313" key="9">
    <source>
        <dbReference type="EMBL" id="GMH05782.1"/>
    </source>
</evidence>
<keyword evidence="5" id="KW-0378">Hydrolase</keyword>
<dbReference type="Proteomes" id="UP001279734">
    <property type="component" value="Unassembled WGS sequence"/>
</dbReference>
<evidence type="ECO:0000256" key="1">
    <source>
        <dbReference type="ARBA" id="ARBA00007277"/>
    </source>
</evidence>
<feature type="domain" description="GP-PDE" evidence="8">
    <location>
        <begin position="49"/>
        <end position="347"/>
    </location>
</feature>
<keyword evidence="4" id="KW-0319">Glycerol metabolism</keyword>
<reference evidence="9" key="1">
    <citation type="submission" date="2023-05" db="EMBL/GenBank/DDBJ databases">
        <title>Nepenthes gracilis genome sequencing.</title>
        <authorList>
            <person name="Fukushima K."/>
        </authorList>
    </citation>
    <scope>NUCLEOTIDE SEQUENCE</scope>
    <source>
        <strain evidence="9">SING2019-196</strain>
    </source>
</reference>
<organism evidence="9 10">
    <name type="scientific">Nepenthes gracilis</name>
    <name type="common">Slender pitcher plant</name>
    <dbReference type="NCBI Taxonomy" id="150966"/>
    <lineage>
        <taxon>Eukaryota</taxon>
        <taxon>Viridiplantae</taxon>
        <taxon>Streptophyta</taxon>
        <taxon>Embryophyta</taxon>
        <taxon>Tracheophyta</taxon>
        <taxon>Spermatophyta</taxon>
        <taxon>Magnoliopsida</taxon>
        <taxon>eudicotyledons</taxon>
        <taxon>Gunneridae</taxon>
        <taxon>Pentapetalae</taxon>
        <taxon>Caryophyllales</taxon>
        <taxon>Nepenthaceae</taxon>
        <taxon>Nepenthes</taxon>
    </lineage>
</organism>
<evidence type="ECO:0000256" key="2">
    <source>
        <dbReference type="ARBA" id="ARBA00012247"/>
    </source>
</evidence>
<dbReference type="InterPro" id="IPR030395">
    <property type="entry name" value="GP_PDE_dom"/>
</dbReference>
<dbReference type="Gene3D" id="3.20.20.190">
    <property type="entry name" value="Phosphatidylinositol (PI) phosphodiesterase"/>
    <property type="match status" value="2"/>
</dbReference>
<dbReference type="PANTHER" id="PTHR43620:SF7">
    <property type="entry name" value="GLYCEROPHOSPHODIESTER PHOSPHODIESTERASE GDPD5-RELATED"/>
    <property type="match status" value="1"/>
</dbReference>
<dbReference type="CDD" id="cd08603">
    <property type="entry name" value="GDPD_SHV3_repeat_1"/>
    <property type="match status" value="1"/>
</dbReference>
<accession>A0AAD3S778</accession>
<comment type="caution">
    <text evidence="9">The sequence shown here is derived from an EMBL/GenBank/DDBJ whole genome shotgun (WGS) entry which is preliminary data.</text>
</comment>
<feature type="domain" description="GP-PDE" evidence="8">
    <location>
        <begin position="355"/>
        <end position="653"/>
    </location>
</feature>
<dbReference type="GO" id="GO:0006629">
    <property type="term" value="P:lipid metabolic process"/>
    <property type="evidence" value="ECO:0007669"/>
    <property type="project" value="InterPro"/>
</dbReference>
<proteinExistence type="inferred from homology"/>
<evidence type="ECO:0000256" key="3">
    <source>
        <dbReference type="ARBA" id="ARBA00022729"/>
    </source>
</evidence>
<dbReference type="PANTHER" id="PTHR43620">
    <property type="entry name" value="GLYCEROPHOSPHORYL DIESTER PHOSPHODIESTERASE"/>
    <property type="match status" value="1"/>
</dbReference>
<evidence type="ECO:0000256" key="7">
    <source>
        <dbReference type="ARBA" id="ARBA00047512"/>
    </source>
</evidence>
<dbReference type="FunFam" id="3.20.20.190:FF:000013">
    <property type="entry name" value="Glycerophosphodiester phosphodiesterase GDPDL3"/>
    <property type="match status" value="1"/>
</dbReference>
<dbReference type="GO" id="GO:0008889">
    <property type="term" value="F:glycerophosphodiester phosphodiesterase activity"/>
    <property type="evidence" value="ECO:0007669"/>
    <property type="project" value="UniProtKB-EC"/>
</dbReference>
<comment type="catalytic activity">
    <reaction evidence="7">
        <text>a sn-glycero-3-phosphodiester + H2O = an alcohol + sn-glycerol 3-phosphate + H(+)</text>
        <dbReference type="Rhea" id="RHEA:12969"/>
        <dbReference type="ChEBI" id="CHEBI:15377"/>
        <dbReference type="ChEBI" id="CHEBI:15378"/>
        <dbReference type="ChEBI" id="CHEBI:30879"/>
        <dbReference type="ChEBI" id="CHEBI:57597"/>
        <dbReference type="ChEBI" id="CHEBI:83408"/>
        <dbReference type="EC" id="3.1.4.46"/>
    </reaction>
</comment>
<evidence type="ECO:0000313" key="10">
    <source>
        <dbReference type="Proteomes" id="UP001279734"/>
    </source>
</evidence>
<evidence type="ECO:0000256" key="5">
    <source>
        <dbReference type="ARBA" id="ARBA00022801"/>
    </source>
</evidence>
<keyword evidence="3" id="KW-0732">Signal</keyword>
<dbReference type="SUPFAM" id="SSF51695">
    <property type="entry name" value="PLC-like phosphodiesterases"/>
    <property type="match status" value="2"/>
</dbReference>
<dbReference type="AlphaFoldDB" id="A0AAD3S778"/>
<comment type="similarity">
    <text evidence="1">Belongs to the glycerophosphoryl diester phosphodiesterase family.</text>
</comment>
<evidence type="ECO:0000259" key="8">
    <source>
        <dbReference type="PROSITE" id="PS51704"/>
    </source>
</evidence>
<keyword evidence="6" id="KW-0325">Glycoprotein</keyword>
<evidence type="ECO:0000256" key="4">
    <source>
        <dbReference type="ARBA" id="ARBA00022798"/>
    </source>
</evidence>
<gene>
    <name evidence="9" type="ORF">Nepgr_007622</name>
</gene>
<dbReference type="GO" id="GO:0006071">
    <property type="term" value="P:glycerol metabolic process"/>
    <property type="evidence" value="ECO:0007669"/>
    <property type="project" value="UniProtKB-KW"/>
</dbReference>